<keyword evidence="7" id="KW-0237">DNA synthesis</keyword>
<dbReference type="PRINTS" id="PR00869">
    <property type="entry name" value="DNAPOLX"/>
</dbReference>
<comment type="catalytic activity">
    <reaction evidence="21">
        <text>2'-deoxyribonucleotide-(2'-deoxyribose 5'-phosphate)-2'-deoxyribonucleotide-DNA = a 3'-end 2'-deoxyribonucleotide-(2,3-dehydro-2,3-deoxyribose 5'-phosphate)-DNA + a 5'-end 5'-phospho-2'-deoxyribonucleoside-DNA + H(+)</text>
        <dbReference type="Rhea" id="RHEA:66592"/>
        <dbReference type="Rhea" id="RHEA-COMP:13180"/>
        <dbReference type="Rhea" id="RHEA-COMP:16897"/>
        <dbReference type="Rhea" id="RHEA-COMP:17067"/>
        <dbReference type="ChEBI" id="CHEBI:15378"/>
        <dbReference type="ChEBI" id="CHEBI:136412"/>
        <dbReference type="ChEBI" id="CHEBI:157695"/>
        <dbReference type="ChEBI" id="CHEBI:167181"/>
        <dbReference type="EC" id="4.2.99.18"/>
    </reaction>
</comment>
<evidence type="ECO:0000256" key="16">
    <source>
        <dbReference type="ARBA" id="ARBA00023053"/>
    </source>
</evidence>
<dbReference type="Gene3D" id="1.10.150.20">
    <property type="entry name" value="5' to 3' exonuclease, C-terminal subdomain"/>
    <property type="match status" value="1"/>
</dbReference>
<dbReference type="InterPro" id="IPR029398">
    <property type="entry name" value="PolB_thumb"/>
</dbReference>
<evidence type="ECO:0000256" key="10">
    <source>
        <dbReference type="ARBA" id="ARBA00022705"/>
    </source>
</evidence>
<comment type="function">
    <text evidence="23">Repair polymerase that plays a key role in base-excision repair. During this process, the damaged base is excised by specific DNA glycosylases, the DNA backbone is nicked at the abasic site by an apurinic/apyrimidic (AP) endonuclease, and POLB removes 5'-deoxyribose-phosphate from the preincised AP site acting as a 5'-deoxyribose-phosphate lyase (5'-dRP lyase); through its DNA polymerase activity, it adds one nucleotide to the 3' end of the arising single-nucleotide gap. Conducts 'gap-filling' DNA synthesis in a stepwise distributive fashion rather than in a processive fashion as for other DNA polymerases. It is also able to cleave sugar-phosphate bonds 3' to an intact AP site, acting as an AP lyase.</text>
</comment>
<dbReference type="SUPFAM" id="SSF117839">
    <property type="entry name" value="WWE domain"/>
    <property type="match status" value="1"/>
</dbReference>
<comment type="similarity">
    <text evidence="4 26">Belongs to the DNA polymerase type-X family.</text>
</comment>
<keyword evidence="15 26" id="KW-0239">DNA-directed DNA polymerase</keyword>
<dbReference type="InterPro" id="IPR043519">
    <property type="entry name" value="NT_sf"/>
</dbReference>
<comment type="subcellular location">
    <subcellularLocation>
        <location evidence="3">Cytoplasm</location>
    </subcellularLocation>
    <subcellularLocation>
        <location evidence="2 26">Nucleus</location>
    </subcellularLocation>
</comment>
<dbReference type="GO" id="GO:0006284">
    <property type="term" value="P:base-excision repair"/>
    <property type="evidence" value="ECO:0007669"/>
    <property type="project" value="TreeGrafter"/>
</dbReference>
<evidence type="ECO:0000256" key="3">
    <source>
        <dbReference type="ARBA" id="ARBA00004496"/>
    </source>
</evidence>
<evidence type="ECO:0000256" key="20">
    <source>
        <dbReference type="ARBA" id="ARBA00023242"/>
    </source>
</evidence>
<evidence type="ECO:0000256" key="4">
    <source>
        <dbReference type="ARBA" id="ARBA00008323"/>
    </source>
</evidence>
<dbReference type="CDD" id="cd00141">
    <property type="entry name" value="NT_POLXc"/>
    <property type="match status" value="1"/>
</dbReference>
<dbReference type="GO" id="GO:0006303">
    <property type="term" value="P:double-strand break repair via nonhomologous end joining"/>
    <property type="evidence" value="ECO:0007669"/>
    <property type="project" value="TreeGrafter"/>
</dbReference>
<dbReference type="InterPro" id="IPR002008">
    <property type="entry name" value="DNA_pol_X_beta-like"/>
</dbReference>
<dbReference type="EMBL" id="JWZX01001889">
    <property type="protein sequence ID" value="KOO31939.1"/>
    <property type="molecule type" value="Genomic_DNA"/>
</dbReference>
<dbReference type="Pfam" id="PF14792">
    <property type="entry name" value="DNA_pol_B_palm"/>
    <property type="match status" value="1"/>
</dbReference>
<gene>
    <name evidence="29" type="ORF">Ctob_015021</name>
</gene>
<comment type="caution">
    <text evidence="29">The sequence shown here is derived from an EMBL/GenBank/DDBJ whole genome shotgun (WGS) entry which is preliminary data.</text>
</comment>
<dbReference type="InterPro" id="IPR028207">
    <property type="entry name" value="DNA_pol_B_palm_palm"/>
</dbReference>
<dbReference type="Pfam" id="PF14716">
    <property type="entry name" value="HHH_8"/>
    <property type="match status" value="1"/>
</dbReference>
<dbReference type="Pfam" id="PF14791">
    <property type="entry name" value="DNA_pol_B_thumb"/>
    <property type="match status" value="1"/>
</dbReference>
<feature type="region of interest" description="Disordered" evidence="27">
    <location>
        <begin position="387"/>
        <end position="412"/>
    </location>
</feature>
<dbReference type="PRINTS" id="PR00870">
    <property type="entry name" value="DNAPOLXBETA"/>
</dbReference>
<evidence type="ECO:0000256" key="8">
    <source>
        <dbReference type="ARBA" id="ARBA00022679"/>
    </source>
</evidence>
<evidence type="ECO:0000256" key="6">
    <source>
        <dbReference type="ARBA" id="ARBA00022490"/>
    </source>
</evidence>
<dbReference type="InterPro" id="IPR010996">
    <property type="entry name" value="HHH_MUS81"/>
</dbReference>
<dbReference type="SUPFAM" id="SSF81301">
    <property type="entry name" value="Nucleotidyltransferase"/>
    <property type="match status" value="1"/>
</dbReference>
<evidence type="ECO:0000256" key="19">
    <source>
        <dbReference type="ARBA" id="ARBA00023239"/>
    </source>
</evidence>
<dbReference type="GO" id="GO:0051575">
    <property type="term" value="F:5'-deoxyribose-5-phosphate lyase activity"/>
    <property type="evidence" value="ECO:0007669"/>
    <property type="project" value="RHEA"/>
</dbReference>
<dbReference type="Gene3D" id="3.30.720.50">
    <property type="match status" value="1"/>
</dbReference>
<feature type="active site" description="Nucleophile; Schiff-base intermediate with DNA; for 5'-dRP lyase activity" evidence="25">
    <location>
        <position position="197"/>
    </location>
</feature>
<accession>A0A0M0JZE4</accession>
<evidence type="ECO:0000256" key="17">
    <source>
        <dbReference type="ARBA" id="ARBA00023125"/>
    </source>
</evidence>
<keyword evidence="20 26" id="KW-0539">Nucleus</keyword>
<comment type="catalytic activity">
    <reaction evidence="24 26">
        <text>DNA(n) + a 2'-deoxyribonucleoside 5'-triphosphate = DNA(n+1) + diphosphate</text>
        <dbReference type="Rhea" id="RHEA:22508"/>
        <dbReference type="Rhea" id="RHEA-COMP:17339"/>
        <dbReference type="Rhea" id="RHEA-COMP:17340"/>
        <dbReference type="ChEBI" id="CHEBI:33019"/>
        <dbReference type="ChEBI" id="CHEBI:61560"/>
        <dbReference type="ChEBI" id="CHEBI:173112"/>
        <dbReference type="EC" id="2.7.7.7"/>
    </reaction>
</comment>
<keyword evidence="5" id="KW-0488">Methylation</keyword>
<proteinExistence type="inferred from homology"/>
<keyword evidence="19" id="KW-0456">Lyase</keyword>
<evidence type="ECO:0000256" key="18">
    <source>
        <dbReference type="ARBA" id="ARBA00023204"/>
    </source>
</evidence>
<keyword evidence="6" id="KW-0963">Cytoplasm</keyword>
<dbReference type="SMART" id="SM00483">
    <property type="entry name" value="POLXc"/>
    <property type="match status" value="1"/>
</dbReference>
<evidence type="ECO:0000313" key="30">
    <source>
        <dbReference type="Proteomes" id="UP000037460"/>
    </source>
</evidence>
<dbReference type="EC" id="2.7.7.7" evidence="26"/>
<feature type="compositionally biased region" description="Low complexity" evidence="27">
    <location>
        <begin position="442"/>
        <end position="456"/>
    </location>
</feature>
<feature type="region of interest" description="Disordered" evidence="27">
    <location>
        <begin position="115"/>
        <end position="135"/>
    </location>
</feature>
<evidence type="ECO:0000256" key="21">
    <source>
        <dbReference type="ARBA" id="ARBA00044632"/>
    </source>
</evidence>
<evidence type="ECO:0000256" key="11">
    <source>
        <dbReference type="ARBA" id="ARBA00022723"/>
    </source>
</evidence>
<dbReference type="SUPFAM" id="SSF47802">
    <property type="entry name" value="DNA polymerase beta, N-terminal domain-like"/>
    <property type="match status" value="1"/>
</dbReference>
<keyword evidence="10" id="KW-0235">DNA replication</keyword>
<feature type="compositionally biased region" description="Low complexity" evidence="27">
    <location>
        <begin position="394"/>
        <end position="405"/>
    </location>
</feature>
<dbReference type="PROSITE" id="PS50918">
    <property type="entry name" value="WWE"/>
    <property type="match status" value="1"/>
</dbReference>
<comment type="function">
    <text evidence="26">DNA polymerase that functions in several pathways of DNA repair. Involved in base excision repair (BER) responsible for repair of lesions that give rise to abasic (AP) sites in DNA. Also contributes to DNA double-strand break repair by non-homologous end joining and homologous recombination. Has both template-dependent and template-independent (terminal transferase) DNA polymerase activities. Has also a 5'-deoxyribose-5-phosphate lyase (dRP lyase) activity.</text>
</comment>
<feature type="compositionally biased region" description="Basic and acidic residues" evidence="27">
    <location>
        <begin position="79"/>
        <end position="88"/>
    </location>
</feature>
<feature type="region of interest" description="Disordered" evidence="27">
    <location>
        <begin position="54"/>
        <end position="96"/>
    </location>
</feature>
<evidence type="ECO:0000259" key="28">
    <source>
        <dbReference type="PROSITE" id="PS50918"/>
    </source>
</evidence>
<dbReference type="Gene3D" id="3.30.210.10">
    <property type="entry name" value="DNA polymerase, thumb domain"/>
    <property type="match status" value="1"/>
</dbReference>
<dbReference type="SMART" id="SM00278">
    <property type="entry name" value="HhH1"/>
    <property type="match status" value="2"/>
</dbReference>
<dbReference type="Gene3D" id="3.30.460.10">
    <property type="entry name" value="Beta Polymerase, domain 2"/>
    <property type="match status" value="1"/>
</dbReference>
<dbReference type="InterPro" id="IPR037160">
    <property type="entry name" value="DNA_Pol_thumb_sf"/>
</dbReference>
<dbReference type="InterPro" id="IPR019843">
    <property type="entry name" value="DNA_pol-X_BS"/>
</dbReference>
<dbReference type="GO" id="GO:0003677">
    <property type="term" value="F:DNA binding"/>
    <property type="evidence" value="ECO:0007669"/>
    <property type="project" value="UniProtKB-UniRule"/>
</dbReference>
<evidence type="ECO:0000256" key="26">
    <source>
        <dbReference type="RuleBase" id="RU366014"/>
    </source>
</evidence>
<evidence type="ECO:0000256" key="27">
    <source>
        <dbReference type="SAM" id="MobiDB-lite"/>
    </source>
</evidence>
<feature type="compositionally biased region" description="Basic and acidic residues" evidence="27">
    <location>
        <begin position="54"/>
        <end position="69"/>
    </location>
</feature>
<evidence type="ECO:0000313" key="29">
    <source>
        <dbReference type="EMBL" id="KOO31939.1"/>
    </source>
</evidence>
<name>A0A0M0JZE4_9EUKA</name>
<dbReference type="Pfam" id="PF10391">
    <property type="entry name" value="DNA_pol_lambd_f"/>
    <property type="match status" value="1"/>
</dbReference>
<dbReference type="PROSITE" id="PS00522">
    <property type="entry name" value="DNA_POLYMERASE_X"/>
    <property type="match status" value="1"/>
</dbReference>
<dbReference type="InterPro" id="IPR022312">
    <property type="entry name" value="DNA_pol_X"/>
</dbReference>
<dbReference type="InterPro" id="IPR002054">
    <property type="entry name" value="DNA-dir_DNA_pol_X"/>
</dbReference>
<dbReference type="AlphaFoldDB" id="A0A0M0JZE4"/>
<dbReference type="InterPro" id="IPR027421">
    <property type="entry name" value="DNA_pol_lamdba_lyase_dom_sf"/>
</dbReference>
<dbReference type="GO" id="GO:0140078">
    <property type="term" value="F:class I DNA-(apurinic or apyrimidinic site) endonuclease activity"/>
    <property type="evidence" value="ECO:0007669"/>
    <property type="project" value="UniProtKB-EC"/>
</dbReference>
<organism evidence="29 30">
    <name type="scientific">Chrysochromulina tobinii</name>
    <dbReference type="NCBI Taxonomy" id="1460289"/>
    <lineage>
        <taxon>Eukaryota</taxon>
        <taxon>Haptista</taxon>
        <taxon>Haptophyta</taxon>
        <taxon>Prymnesiophyceae</taxon>
        <taxon>Prymnesiales</taxon>
        <taxon>Chrysochromulinaceae</taxon>
        <taxon>Chrysochromulina</taxon>
    </lineage>
</organism>
<dbReference type="Proteomes" id="UP000037460">
    <property type="component" value="Unassembled WGS sequence"/>
</dbReference>
<dbReference type="InterPro" id="IPR018944">
    <property type="entry name" value="DNA_pol_lambd_fingers_domain"/>
</dbReference>
<feature type="domain" description="WWE" evidence="28">
    <location>
        <begin position="1"/>
        <end position="65"/>
    </location>
</feature>
<evidence type="ECO:0000256" key="9">
    <source>
        <dbReference type="ARBA" id="ARBA00022695"/>
    </source>
</evidence>
<keyword evidence="13" id="KW-0460">Magnesium</keyword>
<keyword evidence="11" id="KW-0479">Metal-binding</keyword>
<dbReference type="InterPro" id="IPR004170">
    <property type="entry name" value="WWE_dom"/>
</dbReference>
<dbReference type="PANTHER" id="PTHR11276">
    <property type="entry name" value="DNA POLYMERASE TYPE-X FAMILY MEMBER"/>
    <property type="match status" value="1"/>
</dbReference>
<dbReference type="GO" id="GO:0046872">
    <property type="term" value="F:metal ion binding"/>
    <property type="evidence" value="ECO:0007669"/>
    <property type="project" value="UniProtKB-UniRule"/>
</dbReference>
<evidence type="ECO:0000256" key="2">
    <source>
        <dbReference type="ARBA" id="ARBA00004123"/>
    </source>
</evidence>
<dbReference type="GO" id="GO:0005634">
    <property type="term" value="C:nucleus"/>
    <property type="evidence" value="ECO:0007669"/>
    <property type="project" value="UniProtKB-SubCell"/>
</dbReference>
<evidence type="ECO:0000256" key="25">
    <source>
        <dbReference type="PIRSR" id="PIRSR622312-50"/>
    </source>
</evidence>
<keyword evidence="30" id="KW-1185">Reference proteome</keyword>
<evidence type="ECO:0000256" key="13">
    <source>
        <dbReference type="ARBA" id="ARBA00022842"/>
    </source>
</evidence>
<comment type="cofactor">
    <cofactor evidence="1">
        <name>Mg(2+)</name>
        <dbReference type="ChEBI" id="CHEBI:18420"/>
    </cofactor>
</comment>
<evidence type="ECO:0000256" key="23">
    <source>
        <dbReference type="ARBA" id="ARBA00045548"/>
    </source>
</evidence>
<dbReference type="SUPFAM" id="SSF81585">
    <property type="entry name" value="PsbU/PolX domain-like"/>
    <property type="match status" value="1"/>
</dbReference>
<evidence type="ECO:0000256" key="5">
    <source>
        <dbReference type="ARBA" id="ARBA00022481"/>
    </source>
</evidence>
<dbReference type="OrthoDB" id="205514at2759"/>
<feature type="region of interest" description="Disordered" evidence="27">
    <location>
        <begin position="435"/>
        <end position="456"/>
    </location>
</feature>
<feature type="compositionally biased region" description="Low complexity" evidence="27">
    <location>
        <begin position="123"/>
        <end position="134"/>
    </location>
</feature>
<dbReference type="GO" id="GO:0005737">
    <property type="term" value="C:cytoplasm"/>
    <property type="evidence" value="ECO:0007669"/>
    <property type="project" value="UniProtKB-SubCell"/>
</dbReference>
<evidence type="ECO:0000256" key="12">
    <source>
        <dbReference type="ARBA" id="ARBA00022763"/>
    </source>
</evidence>
<evidence type="ECO:0000256" key="1">
    <source>
        <dbReference type="ARBA" id="ARBA00001946"/>
    </source>
</evidence>
<dbReference type="PANTHER" id="PTHR11276:SF42">
    <property type="entry name" value="DNA POLYMERASE BETA"/>
    <property type="match status" value="1"/>
</dbReference>
<evidence type="ECO:0000256" key="24">
    <source>
        <dbReference type="ARBA" id="ARBA00049244"/>
    </source>
</evidence>
<dbReference type="InterPro" id="IPR037197">
    <property type="entry name" value="WWE_dom_sf"/>
</dbReference>
<dbReference type="InterPro" id="IPR003583">
    <property type="entry name" value="Hlx-hairpin-Hlx_DNA-bd_motif"/>
</dbReference>
<keyword evidence="9 26" id="KW-0548">Nucleotidyltransferase</keyword>
<dbReference type="Gene3D" id="1.10.150.110">
    <property type="entry name" value="DNA polymerase beta, N-terminal domain-like"/>
    <property type="match status" value="1"/>
</dbReference>
<evidence type="ECO:0000256" key="7">
    <source>
        <dbReference type="ARBA" id="ARBA00022634"/>
    </source>
</evidence>
<dbReference type="GO" id="GO:0003887">
    <property type="term" value="F:DNA-directed DNA polymerase activity"/>
    <property type="evidence" value="ECO:0007669"/>
    <property type="project" value="UniProtKB-UniRule"/>
</dbReference>
<evidence type="ECO:0000256" key="22">
    <source>
        <dbReference type="ARBA" id="ARBA00044678"/>
    </source>
</evidence>
<reference evidence="30" key="1">
    <citation type="journal article" date="2015" name="PLoS Genet.">
        <title>Genome Sequence and Transcriptome Analyses of Chrysochromulina tobin: Metabolic Tools for Enhanced Algal Fitness in the Prominent Order Prymnesiales (Haptophyceae).</title>
        <authorList>
            <person name="Hovde B.T."/>
            <person name="Deodato C.R."/>
            <person name="Hunsperger H.M."/>
            <person name="Ryken S.A."/>
            <person name="Yost W."/>
            <person name="Jha R.K."/>
            <person name="Patterson J."/>
            <person name="Monnat R.J. Jr."/>
            <person name="Barlow S.B."/>
            <person name="Starkenburg S.R."/>
            <person name="Cattolico R.A."/>
        </authorList>
    </citation>
    <scope>NUCLEOTIDE SEQUENCE</scope>
    <source>
        <strain evidence="30">CCMP291</strain>
    </source>
</reference>
<keyword evidence="16" id="KW-0915">Sodium</keyword>
<evidence type="ECO:0000256" key="14">
    <source>
        <dbReference type="ARBA" id="ARBA00022843"/>
    </source>
</evidence>
<keyword evidence="17" id="KW-0238">DNA-binding</keyword>
<comment type="catalytic activity">
    <reaction evidence="22">
        <text>a 5'-end 2'-deoxyribose-2'-deoxyribonucleotide-DNA = (2E,4S)-4-hydroxypenten-2-al-5-phosphate + a 5'-end 5'-phospho-2'-deoxyribonucleoside-DNA + H(+)</text>
        <dbReference type="Rhea" id="RHEA:76255"/>
        <dbReference type="Rhea" id="RHEA-COMP:13180"/>
        <dbReference type="Rhea" id="RHEA-COMP:18657"/>
        <dbReference type="ChEBI" id="CHEBI:15378"/>
        <dbReference type="ChEBI" id="CHEBI:136412"/>
        <dbReference type="ChEBI" id="CHEBI:195194"/>
        <dbReference type="ChEBI" id="CHEBI:195195"/>
    </reaction>
</comment>
<protein>
    <recommendedName>
        <fullName evidence="26">DNA polymerase</fullName>
        <ecNumber evidence="26">2.7.7.7</ecNumber>
    </recommendedName>
</protein>
<keyword evidence="12 26" id="KW-0227">DNA damage</keyword>
<keyword evidence="18 26" id="KW-0234">DNA repair</keyword>
<dbReference type="Pfam" id="PF02825">
    <property type="entry name" value="WWE"/>
    <property type="match status" value="1"/>
</dbReference>
<evidence type="ECO:0000256" key="15">
    <source>
        <dbReference type="ARBA" id="ARBA00022932"/>
    </source>
</evidence>
<sequence>MWSVQLSGQFQPYDAAANSKIEAAFRAGSQHAKIDLRGQRYIISFQPADAMRQKLENDPSRTRPRKEPAAVDAATSKRAKGDPGKKADAPAASSSAAASSAAVDLTGDGGGGAGTSGSGAVGAAGTPAAGADPSTNNQRIEAMLLELAETEKVKGDNVRAGAYFKAAKAVREHPSPITDGKKAAKELKGVGKKIAEKIDELLSTGKLARLERERGDAGTSSLRQLQRVSGIGIKAAEALQAKGIMDLLTLRARAEADPTLLTHEQTLGLTHLEDFESRIPRAEMLRLEAAVRRAADAHSPPLDMTVCGSFRRGKAFSGDVDVLLTNPSFARVPEDGDAAGTPGWLSTLVAALKASGFVTAVIALGAKKAACVCRLADDEWRALQQPTALPAPMEVESAGAVSEGSGEAGGEGSIVTDCGQLGDCLRRSLSDGYSLSSRETMSGGSPPASAAGPQTASFDVSSFSGGFDVGAGASGPRYRRLDLRLVPCESYAASVLYFTGSDEHNKSMRSVAIAKGMKLSEYGLFTVRKGTDGKLVEEPLPGMHTEQAIFEALGMAYKAPAERDL</sequence>
<keyword evidence="8 26" id="KW-0808">Transferase</keyword>
<keyword evidence="14" id="KW-0832">Ubl conjugation</keyword>